<evidence type="ECO:0000313" key="6">
    <source>
        <dbReference type="Proteomes" id="UP000092213"/>
    </source>
</evidence>
<dbReference type="GO" id="GO:0055085">
    <property type="term" value="P:transmembrane transport"/>
    <property type="evidence" value="ECO:0007669"/>
    <property type="project" value="TreeGrafter"/>
</dbReference>
<dbReference type="PANTHER" id="PTHR36920:SF1">
    <property type="entry name" value="OUTER MEMBRANE PROTEIN W"/>
    <property type="match status" value="1"/>
</dbReference>
<dbReference type="Proteomes" id="UP000091897">
    <property type="component" value="Chromosome"/>
</dbReference>
<dbReference type="SUPFAM" id="SSF56925">
    <property type="entry name" value="OMPA-like"/>
    <property type="match status" value="1"/>
</dbReference>
<evidence type="ECO:0008006" key="7">
    <source>
        <dbReference type="Google" id="ProtNLM"/>
    </source>
</evidence>
<dbReference type="Pfam" id="PF03922">
    <property type="entry name" value="OmpW"/>
    <property type="match status" value="1"/>
</dbReference>
<name>A0A193FR22_9BORD</name>
<dbReference type="EMBL" id="CP016171">
    <property type="protein sequence ID" value="ANN70095.1"/>
    <property type="molecule type" value="Genomic_DNA"/>
</dbReference>
<sequence>MSALIARPRAVLLAAVLAAGAAAIPAQAHEAGDVLFKVGATQVRPKSDNGSVLDGSVDLDVSSSVRPSFALTYMATRNVGIELLGAWPFQHDIRGSGGLGKIGSTRQLPPTLSLQWHFLPDSTVQPYVGVGVNYTHFFDTRSEGAISGSDLKLQDSWGVAAQLGVDVKISERWFMTADIRYIDISSKVKLDGERIGTARIDPWVATVGVGYRF</sequence>
<reference evidence="5 6" key="1">
    <citation type="submission" date="2016-06" db="EMBL/GenBank/DDBJ databases">
        <title>Complete genome sequences of Bordetella bronchialis and Bordetella flabilis.</title>
        <authorList>
            <person name="LiPuma J.J."/>
            <person name="Spilker T."/>
        </authorList>
    </citation>
    <scope>NUCLEOTIDE SEQUENCE [LARGE SCALE GENOMIC DNA]</scope>
    <source>
        <strain evidence="4 6">AU17976</strain>
        <strain evidence="3 5">AU3182</strain>
    </source>
</reference>
<evidence type="ECO:0000313" key="3">
    <source>
        <dbReference type="EMBL" id="ANN65064.1"/>
    </source>
</evidence>
<evidence type="ECO:0000313" key="5">
    <source>
        <dbReference type="Proteomes" id="UP000091897"/>
    </source>
</evidence>
<feature type="signal peptide" evidence="2">
    <location>
        <begin position="1"/>
        <end position="28"/>
    </location>
</feature>
<dbReference type="PANTHER" id="PTHR36920">
    <property type="match status" value="1"/>
</dbReference>
<accession>A0A193FR22</accession>
<dbReference type="Gene3D" id="2.40.160.20">
    <property type="match status" value="1"/>
</dbReference>
<evidence type="ECO:0000256" key="1">
    <source>
        <dbReference type="ARBA" id="ARBA00004442"/>
    </source>
</evidence>
<dbReference type="KEGG" id="bbro:BAU06_00920"/>
<dbReference type="Proteomes" id="UP000092213">
    <property type="component" value="Chromosome"/>
</dbReference>
<dbReference type="InterPro" id="IPR011250">
    <property type="entry name" value="OMP/PagP_B-barrel"/>
</dbReference>
<gene>
    <name evidence="3" type="ORF">BAU06_00920</name>
    <name evidence="4" type="ORF">BAU08_00910</name>
</gene>
<protein>
    <recommendedName>
        <fullName evidence="7">Outer membrane protein OmpW</fullName>
    </recommendedName>
</protein>
<dbReference type="OrthoDB" id="9807574at2"/>
<feature type="chain" id="PRO_5008258259" description="Outer membrane protein OmpW" evidence="2">
    <location>
        <begin position="29"/>
        <end position="213"/>
    </location>
</feature>
<keyword evidence="2" id="KW-0732">Signal</keyword>
<dbReference type="GO" id="GO:0009279">
    <property type="term" value="C:cell outer membrane"/>
    <property type="evidence" value="ECO:0007669"/>
    <property type="project" value="UniProtKB-SubCell"/>
</dbReference>
<comment type="subcellular location">
    <subcellularLocation>
        <location evidence="1">Cell outer membrane</location>
    </subcellularLocation>
</comment>
<dbReference type="RefSeq" id="WP_066343069.1">
    <property type="nucleotide sequence ID" value="NZ_CBCSFJ010000012.1"/>
</dbReference>
<evidence type="ECO:0000313" key="4">
    <source>
        <dbReference type="EMBL" id="ANN70095.1"/>
    </source>
</evidence>
<keyword evidence="5" id="KW-1185">Reference proteome</keyword>
<organism evidence="4 6">
    <name type="scientific">Bordetella bronchialis</name>
    <dbReference type="NCBI Taxonomy" id="463025"/>
    <lineage>
        <taxon>Bacteria</taxon>
        <taxon>Pseudomonadati</taxon>
        <taxon>Pseudomonadota</taxon>
        <taxon>Betaproteobacteria</taxon>
        <taxon>Burkholderiales</taxon>
        <taxon>Alcaligenaceae</taxon>
        <taxon>Bordetella</taxon>
    </lineage>
</organism>
<dbReference type="EMBL" id="CP016170">
    <property type="protein sequence ID" value="ANN65064.1"/>
    <property type="molecule type" value="Genomic_DNA"/>
</dbReference>
<evidence type="ECO:0000256" key="2">
    <source>
        <dbReference type="SAM" id="SignalP"/>
    </source>
</evidence>
<dbReference type="InterPro" id="IPR005618">
    <property type="entry name" value="OMPW"/>
</dbReference>
<dbReference type="STRING" id="463025.BAU08_00910"/>
<proteinExistence type="predicted"/>
<dbReference type="AlphaFoldDB" id="A0A193FR22"/>